<dbReference type="EMBL" id="MEZV01000011">
    <property type="protein sequence ID" value="OGD67752.1"/>
    <property type="molecule type" value="Genomic_DNA"/>
</dbReference>
<dbReference type="GO" id="GO:0005829">
    <property type="term" value="C:cytosol"/>
    <property type="evidence" value="ECO:0007669"/>
    <property type="project" value="TreeGrafter"/>
</dbReference>
<accession>A0A1F5EK16</accession>
<dbReference type="SUPFAM" id="SSF48013">
    <property type="entry name" value="NusB-like"/>
    <property type="match status" value="1"/>
</dbReference>
<dbReference type="PANTHER" id="PTHR11078">
    <property type="entry name" value="N UTILIZATION SUBSTANCE PROTEIN B-RELATED"/>
    <property type="match status" value="1"/>
</dbReference>
<evidence type="ECO:0000256" key="2">
    <source>
        <dbReference type="ARBA" id="ARBA00022814"/>
    </source>
</evidence>
<evidence type="ECO:0000256" key="6">
    <source>
        <dbReference type="HAMAP-Rule" id="MF_00073"/>
    </source>
</evidence>
<sequence>MPNRHLSRIIIMQSLYEWDFRNDVKLDTIIERNINNFKEDCDKEYIVKIFNGIKDNITKIDEIIAGAAPEWPIEQIAIVDKTILRIAVYELVISKDVPPKVVINEAVELAKSYGSENSSKFINGVLGTLFKDDERYQEEGGEDISLLDLQNKKG</sequence>
<dbReference type="InterPro" id="IPR035926">
    <property type="entry name" value="NusB-like_sf"/>
</dbReference>
<comment type="caution">
    <text evidence="8">The sequence shown here is derived from an EMBL/GenBank/DDBJ whole genome shotgun (WGS) entry which is preliminary data.</text>
</comment>
<evidence type="ECO:0000313" key="9">
    <source>
        <dbReference type="Proteomes" id="UP000176451"/>
    </source>
</evidence>
<gene>
    <name evidence="6" type="primary">nusB</name>
    <name evidence="8" type="ORF">A3F08_03315</name>
</gene>
<evidence type="ECO:0000256" key="5">
    <source>
        <dbReference type="ARBA" id="ARBA00023163"/>
    </source>
</evidence>
<dbReference type="Pfam" id="PF01029">
    <property type="entry name" value="NusB"/>
    <property type="match status" value="1"/>
</dbReference>
<dbReference type="NCBIfam" id="TIGR01951">
    <property type="entry name" value="nusB"/>
    <property type="match status" value="1"/>
</dbReference>
<feature type="domain" description="NusB/RsmB/TIM44" evidence="7">
    <location>
        <begin position="7"/>
        <end position="129"/>
    </location>
</feature>
<keyword evidence="2 6" id="KW-0889">Transcription antitermination</keyword>
<evidence type="ECO:0000256" key="3">
    <source>
        <dbReference type="ARBA" id="ARBA00022884"/>
    </source>
</evidence>
<keyword evidence="4 6" id="KW-0805">Transcription regulation</keyword>
<evidence type="ECO:0000256" key="1">
    <source>
        <dbReference type="ARBA" id="ARBA00005952"/>
    </source>
</evidence>
<dbReference type="InterPro" id="IPR011605">
    <property type="entry name" value="NusB_fam"/>
</dbReference>
<comment type="similarity">
    <text evidence="1 6">Belongs to the NusB family.</text>
</comment>
<dbReference type="PANTHER" id="PTHR11078:SF3">
    <property type="entry name" value="ANTITERMINATION NUSB DOMAIN-CONTAINING PROTEIN"/>
    <property type="match status" value="1"/>
</dbReference>
<keyword evidence="5 6" id="KW-0804">Transcription</keyword>
<proteinExistence type="inferred from homology"/>
<evidence type="ECO:0000256" key="4">
    <source>
        <dbReference type="ARBA" id="ARBA00023015"/>
    </source>
</evidence>
<dbReference type="AlphaFoldDB" id="A0A1F5EK16"/>
<dbReference type="InterPro" id="IPR006027">
    <property type="entry name" value="NusB_RsmB_TIM44"/>
</dbReference>
<dbReference type="GO" id="GO:0006353">
    <property type="term" value="P:DNA-templated transcription termination"/>
    <property type="evidence" value="ECO:0007669"/>
    <property type="project" value="UniProtKB-UniRule"/>
</dbReference>
<reference evidence="8 9" key="1">
    <citation type="journal article" date="2016" name="Nat. Commun.">
        <title>Thousands of microbial genomes shed light on interconnected biogeochemical processes in an aquifer system.</title>
        <authorList>
            <person name="Anantharaman K."/>
            <person name="Brown C.T."/>
            <person name="Hug L.A."/>
            <person name="Sharon I."/>
            <person name="Castelle C.J."/>
            <person name="Probst A.J."/>
            <person name="Thomas B.C."/>
            <person name="Singh A."/>
            <person name="Wilkins M.J."/>
            <person name="Karaoz U."/>
            <person name="Brodie E.L."/>
            <person name="Williams K.H."/>
            <person name="Hubbard S.S."/>
            <person name="Banfield J.F."/>
        </authorList>
    </citation>
    <scope>NUCLEOTIDE SEQUENCE [LARGE SCALE GENOMIC DNA]</scope>
</reference>
<evidence type="ECO:0000313" key="8">
    <source>
        <dbReference type="EMBL" id="OGD67752.1"/>
    </source>
</evidence>
<dbReference type="Proteomes" id="UP000176451">
    <property type="component" value="Unassembled WGS sequence"/>
</dbReference>
<keyword evidence="3 6" id="KW-0694">RNA-binding</keyword>
<organism evidence="8 9">
    <name type="scientific">Candidatus Berkelbacteria bacterium RIFCSPHIGHO2_12_FULL_36_9</name>
    <dbReference type="NCBI Taxonomy" id="1797469"/>
    <lineage>
        <taxon>Bacteria</taxon>
        <taxon>Candidatus Berkelbacteria</taxon>
    </lineage>
</organism>
<evidence type="ECO:0000259" key="7">
    <source>
        <dbReference type="Pfam" id="PF01029"/>
    </source>
</evidence>
<dbReference type="HAMAP" id="MF_00073">
    <property type="entry name" value="NusB"/>
    <property type="match status" value="1"/>
</dbReference>
<dbReference type="Gene3D" id="1.10.940.10">
    <property type="entry name" value="NusB-like"/>
    <property type="match status" value="1"/>
</dbReference>
<protein>
    <recommendedName>
        <fullName evidence="6">Transcription antitermination protein NusB</fullName>
    </recommendedName>
    <alternativeName>
        <fullName evidence="6">Antitermination factor NusB</fullName>
    </alternativeName>
</protein>
<name>A0A1F5EK16_9BACT</name>
<comment type="function">
    <text evidence="6">Involved in transcription antitermination. Required for transcription of ribosomal RNA (rRNA) genes. Binds specifically to the boxA antiterminator sequence of the ribosomal RNA (rrn) operons.</text>
</comment>
<dbReference type="GO" id="GO:0003723">
    <property type="term" value="F:RNA binding"/>
    <property type="evidence" value="ECO:0007669"/>
    <property type="project" value="UniProtKB-UniRule"/>
</dbReference>
<dbReference type="GO" id="GO:0031564">
    <property type="term" value="P:transcription antitermination"/>
    <property type="evidence" value="ECO:0007669"/>
    <property type="project" value="UniProtKB-KW"/>
</dbReference>
<dbReference type="STRING" id="1797469.A3F08_03315"/>